<organism evidence="1 2">
    <name type="scientific">Candidatus Nitronereus thalassa</name>
    <dbReference type="NCBI Taxonomy" id="3020898"/>
    <lineage>
        <taxon>Bacteria</taxon>
        <taxon>Pseudomonadati</taxon>
        <taxon>Nitrospirota</taxon>
        <taxon>Nitrospiria</taxon>
        <taxon>Nitrospirales</taxon>
        <taxon>Nitrospiraceae</taxon>
        <taxon>Candidatus Nitronereus</taxon>
    </lineage>
</organism>
<evidence type="ECO:0008006" key="3">
    <source>
        <dbReference type="Google" id="ProtNLM"/>
    </source>
</evidence>
<reference evidence="1 2" key="1">
    <citation type="journal article" date="2023" name="ISME J.">
        <title>Cultivation and genomic characterization of novel and ubiquitous marine nitrite-oxidizing bacteria from the Nitrospirales.</title>
        <authorList>
            <person name="Mueller A.J."/>
            <person name="Daebeler A."/>
            <person name="Herbold C.W."/>
            <person name="Kirkegaard R.H."/>
            <person name="Daims H."/>
        </authorList>
    </citation>
    <scope>NUCLEOTIDE SEQUENCE [LARGE SCALE GENOMIC DNA]</scope>
    <source>
        <strain evidence="1 2">EB</strain>
    </source>
</reference>
<sequence>MARFTLEEFSERNPELVYIAGNVVDAEHAETALSEQNIDYAMNIETYQNQSFLGGTYPGVFFYVREGDAQRSRECLQTQGFTDTIIPES</sequence>
<keyword evidence="2" id="KW-1185">Reference proteome</keyword>
<evidence type="ECO:0000313" key="2">
    <source>
        <dbReference type="Proteomes" id="UP001250932"/>
    </source>
</evidence>
<evidence type="ECO:0000313" key="1">
    <source>
        <dbReference type="EMBL" id="MDT7041945.1"/>
    </source>
</evidence>
<protein>
    <recommendedName>
        <fullName evidence="3">DUF2007 domain-containing protein</fullName>
    </recommendedName>
</protein>
<dbReference type="RefSeq" id="WP_313832290.1">
    <property type="nucleotide sequence ID" value="NZ_JAQOUE010000001.1"/>
</dbReference>
<comment type="caution">
    <text evidence="1">The sequence shown here is derived from an EMBL/GenBank/DDBJ whole genome shotgun (WGS) entry which is preliminary data.</text>
</comment>
<gene>
    <name evidence="1" type="ORF">PPG34_06240</name>
</gene>
<proteinExistence type="predicted"/>
<dbReference type="EMBL" id="JAQOUE010000001">
    <property type="protein sequence ID" value="MDT7041945.1"/>
    <property type="molecule type" value="Genomic_DNA"/>
</dbReference>
<accession>A0ABU3K6H8</accession>
<name>A0ABU3K6H8_9BACT</name>
<dbReference type="Proteomes" id="UP001250932">
    <property type="component" value="Unassembled WGS sequence"/>
</dbReference>